<accession>A0A1M6D6J6</accession>
<evidence type="ECO:0000256" key="15">
    <source>
        <dbReference type="ARBA" id="ARBA00023170"/>
    </source>
</evidence>
<evidence type="ECO:0000313" key="17">
    <source>
        <dbReference type="EMBL" id="SHI68847.1"/>
    </source>
</evidence>
<keyword evidence="18" id="KW-1185">Reference proteome</keyword>
<dbReference type="RefSeq" id="WP_073131780.1">
    <property type="nucleotide sequence ID" value="NZ_FQZF01000004.1"/>
</dbReference>
<keyword evidence="13" id="KW-0157">Chromophore</keyword>
<evidence type="ECO:0000256" key="1">
    <source>
        <dbReference type="ARBA" id="ARBA00000085"/>
    </source>
</evidence>
<evidence type="ECO:0000256" key="2">
    <source>
        <dbReference type="ARBA" id="ARBA00012438"/>
    </source>
</evidence>
<dbReference type="Gene3D" id="3.30.450.20">
    <property type="entry name" value="PAS domain"/>
    <property type="match status" value="2"/>
</dbReference>
<proteinExistence type="predicted"/>
<dbReference type="GO" id="GO:0005524">
    <property type="term" value="F:ATP binding"/>
    <property type="evidence" value="ECO:0007669"/>
    <property type="project" value="UniProtKB-KW"/>
</dbReference>
<dbReference type="PANTHER" id="PTHR41523:SF8">
    <property type="entry name" value="ETHYLENE RESPONSE SENSOR PROTEIN"/>
    <property type="match status" value="1"/>
</dbReference>
<dbReference type="InterPro" id="IPR000014">
    <property type="entry name" value="PAS"/>
</dbReference>
<dbReference type="OrthoDB" id="9813940at2"/>
<dbReference type="EC" id="2.7.13.3" evidence="2"/>
<dbReference type="SMART" id="SM00086">
    <property type="entry name" value="PAC"/>
    <property type="match status" value="1"/>
</dbReference>
<dbReference type="Gene3D" id="3.30.565.10">
    <property type="entry name" value="Histidine kinase-like ATPase, C-terminal domain"/>
    <property type="match status" value="1"/>
</dbReference>
<keyword evidence="3" id="KW-0600">Photoreceptor protein</keyword>
<dbReference type="SUPFAM" id="SSF55785">
    <property type="entry name" value="PYP-like sensor domain (PAS domain)"/>
    <property type="match status" value="1"/>
</dbReference>
<sequence length="483" mass="52871">MNDEAEADRPREWLIGGGLAGNVIRTRDWSATPLGPRSEWPVAMRTALGILLSSPAPGFMLWGGPILLHNDAAAALMAAPRPDMQGLPLPESWPEAWVLLSPMATRVFQGGEATSLDGIALPGQDDAADRRFTLSCTPLLGETGRVEGLFASLAETTPPVRVAVPLLEAVPHLVWRSAAGGRWLWSGSLWSAFTGQSEAESRGFGWLDALHPDDRQAALAAWGRADAGEGFEVEFRLLDVSQGHYRWFQSRATPLRQDGQVEEWLGTSTDVDRLRQAERRQGILLSELQHRVRNTLSVIRSIIRRTVQTAESTEDLAMHLDGRINAFARVQGALSRDPSAGLELAQLIADELLAHAAREDKQVTMEGPPVQLRPKVAETLGLAVHELTSNSVKYGALSAPEGQIVVTWRLQGPPGERSLELTWKESGGPPVRQPRRRGFGTDLLERTLPYDLKAEVRQDFHEAGLCCHISLPCAEWVTRGQAP</sequence>
<dbReference type="EMBL" id="FQZF01000004">
    <property type="protein sequence ID" value="SHI68847.1"/>
    <property type="molecule type" value="Genomic_DNA"/>
</dbReference>
<evidence type="ECO:0000256" key="11">
    <source>
        <dbReference type="ARBA" id="ARBA00022777"/>
    </source>
</evidence>
<dbReference type="InterPro" id="IPR013656">
    <property type="entry name" value="PAS_4"/>
</dbReference>
<keyword evidence="6" id="KW-0285">Flavoprotein</keyword>
<dbReference type="Pfam" id="PF07536">
    <property type="entry name" value="HWE_HK"/>
    <property type="match status" value="1"/>
</dbReference>
<dbReference type="Proteomes" id="UP000184387">
    <property type="component" value="Unassembled WGS sequence"/>
</dbReference>
<dbReference type="Pfam" id="PF08448">
    <property type="entry name" value="PAS_4"/>
    <property type="match status" value="1"/>
</dbReference>
<dbReference type="GO" id="GO:0004673">
    <property type="term" value="F:protein histidine kinase activity"/>
    <property type="evidence" value="ECO:0007669"/>
    <property type="project" value="UniProtKB-EC"/>
</dbReference>
<keyword evidence="8" id="KW-0808">Transferase</keyword>
<dbReference type="STRING" id="198092.SAMN02745194_00836"/>
<dbReference type="SMART" id="SM00911">
    <property type="entry name" value="HWE_HK"/>
    <property type="match status" value="1"/>
</dbReference>
<dbReference type="AlphaFoldDB" id="A0A1M6D6J6"/>
<evidence type="ECO:0000256" key="4">
    <source>
        <dbReference type="ARBA" id="ARBA00022553"/>
    </source>
</evidence>
<keyword evidence="10" id="KW-0547">Nucleotide-binding</keyword>
<evidence type="ECO:0000256" key="10">
    <source>
        <dbReference type="ARBA" id="ARBA00022741"/>
    </source>
</evidence>
<evidence type="ECO:0000259" key="16">
    <source>
        <dbReference type="PROSITE" id="PS50113"/>
    </source>
</evidence>
<dbReference type="CDD" id="cd00130">
    <property type="entry name" value="PAS"/>
    <property type="match status" value="1"/>
</dbReference>
<keyword evidence="14" id="KW-0843">Virulence</keyword>
<evidence type="ECO:0000256" key="9">
    <source>
        <dbReference type="ARBA" id="ARBA00022737"/>
    </source>
</evidence>
<evidence type="ECO:0000256" key="7">
    <source>
        <dbReference type="ARBA" id="ARBA00022643"/>
    </source>
</evidence>
<evidence type="ECO:0000256" key="6">
    <source>
        <dbReference type="ARBA" id="ARBA00022630"/>
    </source>
</evidence>
<dbReference type="GO" id="GO:0009881">
    <property type="term" value="F:photoreceptor activity"/>
    <property type="evidence" value="ECO:0007669"/>
    <property type="project" value="UniProtKB-KW"/>
</dbReference>
<dbReference type="PANTHER" id="PTHR41523">
    <property type="entry name" value="TWO-COMPONENT SYSTEM SENSOR PROTEIN"/>
    <property type="match status" value="1"/>
</dbReference>
<keyword evidence="11" id="KW-0418">Kinase</keyword>
<dbReference type="InterPro" id="IPR001610">
    <property type="entry name" value="PAC"/>
</dbReference>
<feature type="domain" description="PAC" evidence="16">
    <location>
        <begin position="231"/>
        <end position="283"/>
    </location>
</feature>
<keyword evidence="5" id="KW-0716">Sensory transduction</keyword>
<evidence type="ECO:0000256" key="3">
    <source>
        <dbReference type="ARBA" id="ARBA00022543"/>
    </source>
</evidence>
<keyword evidence="7" id="KW-0288">FMN</keyword>
<reference evidence="17 18" key="1">
    <citation type="submission" date="2016-11" db="EMBL/GenBank/DDBJ databases">
        <authorList>
            <person name="Jaros S."/>
            <person name="Januszkiewicz K."/>
            <person name="Wedrychowicz H."/>
        </authorList>
    </citation>
    <scope>NUCLEOTIDE SEQUENCE [LARGE SCALE GENOMIC DNA]</scope>
    <source>
        <strain evidence="17 18">DSM 14916</strain>
    </source>
</reference>
<dbReference type="Pfam" id="PF08447">
    <property type="entry name" value="PAS_3"/>
    <property type="match status" value="1"/>
</dbReference>
<keyword evidence="4" id="KW-0597">Phosphoprotein</keyword>
<keyword evidence="12" id="KW-0067">ATP-binding</keyword>
<evidence type="ECO:0000256" key="14">
    <source>
        <dbReference type="ARBA" id="ARBA00023026"/>
    </source>
</evidence>
<organism evidence="17 18">
    <name type="scientific">Muricoccus roseus</name>
    <dbReference type="NCBI Taxonomy" id="198092"/>
    <lineage>
        <taxon>Bacteria</taxon>
        <taxon>Pseudomonadati</taxon>
        <taxon>Pseudomonadota</taxon>
        <taxon>Alphaproteobacteria</taxon>
        <taxon>Acetobacterales</taxon>
        <taxon>Roseomonadaceae</taxon>
        <taxon>Muricoccus</taxon>
    </lineage>
</organism>
<evidence type="ECO:0000256" key="5">
    <source>
        <dbReference type="ARBA" id="ARBA00022606"/>
    </source>
</evidence>
<gene>
    <name evidence="17" type="ORF">SAMN02745194_00836</name>
</gene>
<comment type="catalytic activity">
    <reaction evidence="1">
        <text>ATP + protein L-histidine = ADP + protein N-phospho-L-histidine.</text>
        <dbReference type="EC" id="2.7.13.3"/>
    </reaction>
</comment>
<dbReference type="InterPro" id="IPR036890">
    <property type="entry name" value="HATPase_C_sf"/>
</dbReference>
<evidence type="ECO:0000256" key="12">
    <source>
        <dbReference type="ARBA" id="ARBA00022840"/>
    </source>
</evidence>
<dbReference type="PROSITE" id="PS50113">
    <property type="entry name" value="PAC"/>
    <property type="match status" value="1"/>
</dbReference>
<keyword evidence="9" id="KW-0677">Repeat</keyword>
<keyword evidence="15" id="KW-0675">Receptor</keyword>
<dbReference type="InterPro" id="IPR011102">
    <property type="entry name" value="Sig_transdc_His_kinase_HWE"/>
</dbReference>
<evidence type="ECO:0000256" key="13">
    <source>
        <dbReference type="ARBA" id="ARBA00022991"/>
    </source>
</evidence>
<protein>
    <recommendedName>
        <fullName evidence="2">histidine kinase</fullName>
        <ecNumber evidence="2">2.7.13.3</ecNumber>
    </recommendedName>
</protein>
<dbReference type="NCBIfam" id="TIGR00229">
    <property type="entry name" value="sensory_box"/>
    <property type="match status" value="1"/>
</dbReference>
<dbReference type="InterPro" id="IPR013655">
    <property type="entry name" value="PAS_fold_3"/>
</dbReference>
<dbReference type="InterPro" id="IPR035965">
    <property type="entry name" value="PAS-like_dom_sf"/>
</dbReference>
<evidence type="ECO:0000256" key="8">
    <source>
        <dbReference type="ARBA" id="ARBA00022679"/>
    </source>
</evidence>
<evidence type="ECO:0000313" key="18">
    <source>
        <dbReference type="Proteomes" id="UP000184387"/>
    </source>
</evidence>
<dbReference type="InterPro" id="IPR000700">
    <property type="entry name" value="PAS-assoc_C"/>
</dbReference>
<name>A0A1M6D6J6_9PROT</name>